<organism evidence="5 6">
    <name type="scientific">Rhodnius prolixus</name>
    <name type="common">Triatomid bug</name>
    <dbReference type="NCBI Taxonomy" id="13249"/>
    <lineage>
        <taxon>Eukaryota</taxon>
        <taxon>Metazoa</taxon>
        <taxon>Ecdysozoa</taxon>
        <taxon>Arthropoda</taxon>
        <taxon>Hexapoda</taxon>
        <taxon>Insecta</taxon>
        <taxon>Pterygota</taxon>
        <taxon>Neoptera</taxon>
        <taxon>Paraneoptera</taxon>
        <taxon>Hemiptera</taxon>
        <taxon>Heteroptera</taxon>
        <taxon>Panheteroptera</taxon>
        <taxon>Cimicomorpha</taxon>
        <taxon>Reduviidae</taxon>
        <taxon>Triatominae</taxon>
        <taxon>Rhodnius</taxon>
    </lineage>
</organism>
<dbReference type="RefSeq" id="XP_073970888.1">
    <property type="nucleotide sequence ID" value="XM_074114787.1"/>
</dbReference>
<dbReference type="HOGENOM" id="CLU_010131_9_0_1"/>
<dbReference type="Gene3D" id="3.30.470.20">
    <property type="entry name" value="ATP-grasp fold, B domain"/>
    <property type="match status" value="1"/>
</dbReference>
<dbReference type="EnsemblMetazoa" id="RPRC012708-RA">
    <property type="protein sequence ID" value="RPRC012708-PA"/>
    <property type="gene ID" value="RPRC012708"/>
</dbReference>
<dbReference type="GO" id="GO:0070740">
    <property type="term" value="F:tubulin-glutamic acid ligase activity"/>
    <property type="evidence" value="ECO:0007669"/>
    <property type="project" value="TreeGrafter"/>
</dbReference>
<dbReference type="STRING" id="13249.T1I8T6"/>
<dbReference type="GO" id="GO:0000226">
    <property type="term" value="P:microtubule cytoskeleton organization"/>
    <property type="evidence" value="ECO:0007669"/>
    <property type="project" value="TreeGrafter"/>
</dbReference>
<sequence>MIEKSFVFKINDNGSGPSLLHQVCLERGWQEYSDENVTKERWNIWWRTTGFPVAQCKSLKKWQFTNYIPKAYSICRKDKLSRYLKRMRNNYGHIFDFSPDAFVLPSEYLKLVEVSSPLDVWIVKPVGLSQGRGISLFRKVSELNNPSHSVVQRYIQNPLLIGGYKFDLRLYVCVPSFHPLTVYAYREGLARFSTDKFSLNDLSNKYAHLTNCSVNKQGPGYLEMKDKVGAGCKWSLKQLRYYLNQNGYDDWLLWQRINKLIVLTVASQLSGVPHTSNSFVFYGFDVLIDVELKPWLLEVNLSPGLCTDCDIDPAVKKPMLHDMFDLLGLPVCNTGLSVFSYKGASIYSESDSSSDEDYMSYGKNNRTSASFVALAHKWKKQITPTSNRTKIKENSVVSKLHSSSFNRNRKGCYEPKNPLQTSDMKKQVQARREESSLSKWGNGRDWREPPSSFGDWCRLYPYFNVVVPSYCISKECSEPPNDKGLRPIITEVSKYFKMAREVFIKYKSADDHAKNFAMKEELKVSEAIWHPTVMENYKQTLHSN</sequence>
<evidence type="ECO:0000256" key="4">
    <source>
        <dbReference type="SAM" id="MobiDB-lite"/>
    </source>
</evidence>
<keyword evidence="1" id="KW-0436">Ligase</keyword>
<dbReference type="GO" id="GO:0015631">
    <property type="term" value="F:tubulin binding"/>
    <property type="evidence" value="ECO:0007669"/>
    <property type="project" value="TreeGrafter"/>
</dbReference>
<keyword evidence="2" id="KW-0547">Nucleotide-binding</keyword>
<dbReference type="PROSITE" id="PS51221">
    <property type="entry name" value="TTL"/>
    <property type="match status" value="1"/>
</dbReference>
<dbReference type="GO" id="GO:0005524">
    <property type="term" value="F:ATP binding"/>
    <property type="evidence" value="ECO:0007669"/>
    <property type="project" value="UniProtKB-KW"/>
</dbReference>
<protein>
    <submittedName>
        <fullName evidence="5">Tubulin polyglutamylase TTLL2</fullName>
    </submittedName>
</protein>
<dbReference type="EMBL" id="ACPB03000006">
    <property type="status" value="NOT_ANNOTATED_CDS"/>
    <property type="molecule type" value="Genomic_DNA"/>
</dbReference>
<evidence type="ECO:0000256" key="1">
    <source>
        <dbReference type="ARBA" id="ARBA00022598"/>
    </source>
</evidence>
<dbReference type="eggNOG" id="KOG2157">
    <property type="taxonomic scope" value="Eukaryota"/>
</dbReference>
<dbReference type="AlphaFoldDB" id="T1I8T6"/>
<feature type="compositionally biased region" description="Basic and acidic residues" evidence="4">
    <location>
        <begin position="423"/>
        <end position="448"/>
    </location>
</feature>
<dbReference type="GO" id="GO:0036064">
    <property type="term" value="C:ciliary basal body"/>
    <property type="evidence" value="ECO:0007669"/>
    <property type="project" value="TreeGrafter"/>
</dbReference>
<feature type="region of interest" description="Disordered" evidence="4">
    <location>
        <begin position="411"/>
        <end position="448"/>
    </location>
</feature>
<dbReference type="VEuPathDB" id="VectorBase:RPRC012708"/>
<dbReference type="RefSeq" id="XP_073970880.1">
    <property type="nucleotide sequence ID" value="XM_074114779.1"/>
</dbReference>
<dbReference type="SUPFAM" id="SSF56059">
    <property type="entry name" value="Glutathione synthetase ATP-binding domain-like"/>
    <property type="match status" value="1"/>
</dbReference>
<accession>T1I8T6</accession>
<dbReference type="Pfam" id="PF03133">
    <property type="entry name" value="TTL"/>
    <property type="match status" value="1"/>
</dbReference>
<dbReference type="PANTHER" id="PTHR12241:SF118">
    <property type="entry name" value="TUBULIN POLYGLUTAMYLASE TTLL2-RELATED"/>
    <property type="match status" value="1"/>
</dbReference>
<dbReference type="RefSeq" id="XP_073970873.1">
    <property type="nucleotide sequence ID" value="XM_074114772.1"/>
</dbReference>
<evidence type="ECO:0000256" key="2">
    <source>
        <dbReference type="ARBA" id="ARBA00022741"/>
    </source>
</evidence>
<evidence type="ECO:0000256" key="3">
    <source>
        <dbReference type="ARBA" id="ARBA00022840"/>
    </source>
</evidence>
<dbReference type="InterPro" id="IPR004344">
    <property type="entry name" value="TTL/TTLL_fam"/>
</dbReference>
<evidence type="ECO:0000313" key="6">
    <source>
        <dbReference type="Proteomes" id="UP000015103"/>
    </source>
</evidence>
<keyword evidence="6" id="KW-1185">Reference proteome</keyword>
<keyword evidence="3" id="KW-0067">ATP-binding</keyword>
<dbReference type="GeneID" id="141447335"/>
<dbReference type="PANTHER" id="PTHR12241">
    <property type="entry name" value="TUBULIN POLYGLUTAMYLASE"/>
    <property type="match status" value="1"/>
</dbReference>
<dbReference type="InParanoid" id="T1I8T6"/>
<proteinExistence type="predicted"/>
<evidence type="ECO:0000313" key="5">
    <source>
        <dbReference type="EnsemblMetazoa" id="RPRC012708-PA"/>
    </source>
</evidence>
<dbReference type="Proteomes" id="UP000015103">
    <property type="component" value="Unassembled WGS sequence"/>
</dbReference>
<reference evidence="5" key="1">
    <citation type="submission" date="2015-05" db="UniProtKB">
        <authorList>
            <consortium name="EnsemblMetazoa"/>
        </authorList>
    </citation>
    <scope>IDENTIFICATION</scope>
</reference>
<name>T1I8T6_RHOPR</name>